<gene>
    <name evidence="2" type="ORF">PLANPX_1161</name>
</gene>
<dbReference type="RefSeq" id="WP_152097682.1">
    <property type="nucleotide sequence ID" value="NZ_AP021861.1"/>
</dbReference>
<organism evidence="2 3">
    <name type="scientific">Lacipirellula parvula</name>
    <dbReference type="NCBI Taxonomy" id="2650471"/>
    <lineage>
        <taxon>Bacteria</taxon>
        <taxon>Pseudomonadati</taxon>
        <taxon>Planctomycetota</taxon>
        <taxon>Planctomycetia</taxon>
        <taxon>Pirellulales</taxon>
        <taxon>Lacipirellulaceae</taxon>
        <taxon>Lacipirellula</taxon>
    </lineage>
</organism>
<dbReference type="KEGG" id="lpav:PLANPX_1161"/>
<reference evidence="3" key="1">
    <citation type="submission" date="2019-10" db="EMBL/GenBank/DDBJ databases">
        <title>Lacipirellula parvula gen. nov., sp. nov., representing a lineage of planctomycetes widespread in freshwater anoxic habitats, and description of the family Lacipirellulaceae.</title>
        <authorList>
            <person name="Dedysh S.N."/>
            <person name="Kulichevskaya I.S."/>
            <person name="Beletsky A.V."/>
            <person name="Rakitin A.L."/>
            <person name="Mardanov A.V."/>
            <person name="Ivanova A.A."/>
            <person name="Saltykova V.X."/>
            <person name="Rijpstra W.I.C."/>
            <person name="Sinninghe Damste J.S."/>
            <person name="Ravin N.V."/>
        </authorList>
    </citation>
    <scope>NUCLEOTIDE SEQUENCE [LARGE SCALE GENOMIC DNA]</scope>
    <source>
        <strain evidence="3">PX69</strain>
    </source>
</reference>
<dbReference type="InterPro" id="IPR045455">
    <property type="entry name" value="NrS-1_pol-like_helicase"/>
</dbReference>
<dbReference type="Proteomes" id="UP000326837">
    <property type="component" value="Chromosome"/>
</dbReference>
<evidence type="ECO:0000313" key="2">
    <source>
        <dbReference type="EMBL" id="BBO31549.1"/>
    </source>
</evidence>
<name>A0A5K7XEX6_9BACT</name>
<accession>A0A5K7XEX6</accession>
<feature type="domain" description="NrS-1 polymerase-like helicase" evidence="1">
    <location>
        <begin position="236"/>
        <end position="331"/>
    </location>
</feature>
<keyword evidence="3" id="KW-1185">Reference proteome</keyword>
<dbReference type="AlphaFoldDB" id="A0A5K7XEX6"/>
<dbReference type="EMBL" id="AP021861">
    <property type="protein sequence ID" value="BBO31549.1"/>
    <property type="molecule type" value="Genomic_DNA"/>
</dbReference>
<proteinExistence type="predicted"/>
<protein>
    <recommendedName>
        <fullName evidence="1">NrS-1 polymerase-like helicase domain-containing protein</fullName>
    </recommendedName>
</protein>
<dbReference type="Pfam" id="PF19263">
    <property type="entry name" value="DUF5906"/>
    <property type="match status" value="1"/>
</dbReference>
<evidence type="ECO:0000259" key="1">
    <source>
        <dbReference type="Pfam" id="PF19263"/>
    </source>
</evidence>
<evidence type="ECO:0000313" key="3">
    <source>
        <dbReference type="Proteomes" id="UP000326837"/>
    </source>
</evidence>
<sequence length="482" mass="54687">MTDFSTVCRSSGGTKTLSKDAFEFHDANSVEQTAKQLGFSTHVPDLLRGRIYLVEQRGSRLLIHAQKRKGDACEWLSTVKAGWWTQVHDHDVGDDDIRHIIRCDESGHGDTGKWYVMLNNGRWSRKFPSAVKTVYQAKGFSKPDAERRMGELERDPWIEVCIPFAPEHPAERQWNIGAPQYRCEPVEGPHPTWNMIHDHIGRALDRYYKGGGRLYLQQWLAAAIQDPTCRLPYLFMHGVENSGKSIVWESLSLLITGGIIKADRALTSQSDFNGELDGAVFAIVEEKEIGRFPGVSEKIKDAVTSPTLSIRRMRTDTYQIPNYSHWIQTSNIRSACLVPLGDTRFTVMEVQRPPKDIPKPVLMEQLKSEAPAFLWTLLNMKLPELEGRLAIPALDTDDKRAVQAESLPEFVHRLIGYIEEHRTWIGTAKEFRSQFGGTCLNLPRLKDALSKFAPVLAHNSITFSYPSTRLEGGMPVRFEWKS</sequence>